<dbReference type="OrthoDB" id="1047367at2759"/>
<feature type="compositionally biased region" description="Low complexity" evidence="1">
    <location>
        <begin position="39"/>
        <end position="48"/>
    </location>
</feature>
<comment type="caution">
    <text evidence="3">The sequence shown here is derived from an EMBL/GenBank/DDBJ whole genome shotgun (WGS) entry which is preliminary data.</text>
</comment>
<feature type="compositionally biased region" description="Polar residues" evidence="1">
    <location>
        <begin position="322"/>
        <end position="331"/>
    </location>
</feature>
<dbReference type="PANTHER" id="PTHR15397">
    <property type="entry name" value="SODIUM-GLUCOSE COTRANSPORTER REGULATORY PROTEIN -RELATED"/>
    <property type="match status" value="1"/>
</dbReference>
<feature type="compositionally biased region" description="Basic and acidic residues" evidence="1">
    <location>
        <begin position="412"/>
        <end position="423"/>
    </location>
</feature>
<proteinExistence type="predicted"/>
<feature type="domain" description="UBA" evidence="2">
    <location>
        <begin position="560"/>
        <end position="600"/>
    </location>
</feature>
<feature type="region of interest" description="Disordered" evidence="1">
    <location>
        <begin position="384"/>
        <end position="443"/>
    </location>
</feature>
<feature type="non-terminal residue" evidence="3">
    <location>
        <position position="1"/>
    </location>
</feature>
<dbReference type="AlphaFoldDB" id="A0A7K9U776"/>
<feature type="region of interest" description="Disordered" evidence="1">
    <location>
        <begin position="261"/>
        <end position="284"/>
    </location>
</feature>
<feature type="region of interest" description="Disordered" evidence="1">
    <location>
        <begin position="149"/>
        <end position="228"/>
    </location>
</feature>
<feature type="compositionally biased region" description="Basic and acidic residues" evidence="1">
    <location>
        <begin position="162"/>
        <end position="185"/>
    </location>
</feature>
<evidence type="ECO:0000313" key="3">
    <source>
        <dbReference type="EMBL" id="NXI56006.1"/>
    </source>
</evidence>
<dbReference type="SMART" id="SM00165">
    <property type="entry name" value="UBA"/>
    <property type="match status" value="1"/>
</dbReference>
<feature type="compositionally biased region" description="Polar residues" evidence="1">
    <location>
        <begin position="483"/>
        <end position="498"/>
    </location>
</feature>
<feature type="compositionally biased region" description="Polar residues" evidence="1">
    <location>
        <begin position="8"/>
        <end position="22"/>
    </location>
</feature>
<feature type="region of interest" description="Disordered" evidence="1">
    <location>
        <begin position="39"/>
        <end position="65"/>
    </location>
</feature>
<dbReference type="Pfam" id="PF00627">
    <property type="entry name" value="UBA"/>
    <property type="match status" value="1"/>
</dbReference>
<dbReference type="PANTHER" id="PTHR15397:SF3">
    <property type="entry name" value="DNA DAMAGE INDUCIBLE 1 HOMOLOG 2"/>
    <property type="match status" value="1"/>
</dbReference>
<feature type="compositionally biased region" description="Polar residues" evidence="1">
    <location>
        <begin position="275"/>
        <end position="284"/>
    </location>
</feature>
<keyword evidence="4" id="KW-1185">Reference proteome</keyword>
<feature type="compositionally biased region" description="Polar residues" evidence="1">
    <location>
        <begin position="465"/>
        <end position="474"/>
    </location>
</feature>
<dbReference type="InterPro" id="IPR009060">
    <property type="entry name" value="UBA-like_sf"/>
</dbReference>
<reference evidence="3 4" key="1">
    <citation type="submission" date="2019-09" db="EMBL/GenBank/DDBJ databases">
        <title>Bird 10,000 Genomes (B10K) Project - Family phase.</title>
        <authorList>
            <person name="Zhang G."/>
        </authorList>
    </citation>
    <scope>NUCLEOTIDE SEQUENCE [LARGE SCALE GENOMIC DNA]</scope>
    <source>
        <strain evidence="3">B10K-DU-001-61</strain>
        <tissue evidence="3">Muscle</tissue>
    </source>
</reference>
<evidence type="ECO:0000313" key="4">
    <source>
        <dbReference type="Proteomes" id="UP000579406"/>
    </source>
</evidence>
<feature type="region of interest" description="Disordered" evidence="1">
    <location>
        <begin position="317"/>
        <end position="346"/>
    </location>
</feature>
<dbReference type="Proteomes" id="UP000579406">
    <property type="component" value="Unassembled WGS sequence"/>
</dbReference>
<organism evidence="3 4">
    <name type="scientific">Chloroceryle aenea</name>
    <name type="common">American pygmy kingfisher</name>
    <dbReference type="NCBI Taxonomy" id="176938"/>
    <lineage>
        <taxon>Eukaryota</taxon>
        <taxon>Metazoa</taxon>
        <taxon>Chordata</taxon>
        <taxon>Craniata</taxon>
        <taxon>Vertebrata</taxon>
        <taxon>Euteleostomi</taxon>
        <taxon>Archelosauria</taxon>
        <taxon>Archosauria</taxon>
        <taxon>Dinosauria</taxon>
        <taxon>Saurischia</taxon>
        <taxon>Theropoda</taxon>
        <taxon>Coelurosauria</taxon>
        <taxon>Aves</taxon>
        <taxon>Neognathae</taxon>
        <taxon>Neoaves</taxon>
        <taxon>Telluraves</taxon>
        <taxon>Coraciimorphae</taxon>
        <taxon>Coraciiformes</taxon>
        <taxon>Cerylidae</taxon>
        <taxon>Chloroceryle</taxon>
    </lineage>
</organism>
<feature type="region of interest" description="Disordered" evidence="1">
    <location>
        <begin position="462"/>
        <end position="563"/>
    </location>
</feature>
<evidence type="ECO:0000256" key="1">
    <source>
        <dbReference type="SAM" id="MobiDB-lite"/>
    </source>
</evidence>
<dbReference type="InterPro" id="IPR015940">
    <property type="entry name" value="UBA"/>
</dbReference>
<protein>
    <submittedName>
        <fullName evidence="3">RSCA1 protein</fullName>
    </submittedName>
</protein>
<dbReference type="SUPFAM" id="SSF46934">
    <property type="entry name" value="UBA-like"/>
    <property type="match status" value="1"/>
</dbReference>
<accession>A0A7K9U776</accession>
<feature type="compositionally biased region" description="Basic and acidic residues" evidence="1">
    <location>
        <begin position="332"/>
        <end position="341"/>
    </location>
</feature>
<feature type="compositionally biased region" description="Polar residues" evidence="1">
    <location>
        <begin position="431"/>
        <end position="443"/>
    </location>
</feature>
<dbReference type="Gene3D" id="1.10.8.10">
    <property type="entry name" value="DNA helicase RuvA subunit, C-terminal domain"/>
    <property type="match status" value="1"/>
</dbReference>
<feature type="compositionally biased region" description="Basic and acidic residues" evidence="1">
    <location>
        <begin position="264"/>
        <end position="274"/>
    </location>
</feature>
<feature type="non-terminal residue" evidence="3">
    <location>
        <position position="606"/>
    </location>
</feature>
<dbReference type="PROSITE" id="PS50030">
    <property type="entry name" value="UBA"/>
    <property type="match status" value="1"/>
</dbReference>
<name>A0A7K9U776_9AVES</name>
<evidence type="ECO:0000259" key="2">
    <source>
        <dbReference type="PROSITE" id="PS50030"/>
    </source>
</evidence>
<feature type="region of interest" description="Disordered" evidence="1">
    <location>
        <begin position="1"/>
        <end position="22"/>
    </location>
</feature>
<sequence>PSLPASDGFQNPVQSSGLNSKICNPTNQLLDRSVSAPASIFSSESSLAEPTDPRAVKSFDSSTECQIAPEEQHPLLLQHLSNNASLANNNPSPQPGEVTCCDPACLSQKTLKETFLADSLKEYNAKEGDHGQEHPLEVTKEGILADTAAKHGQSKDGLSSEQEQKHELPVDHQMCRDPEEQHLEEQTETTDPEHPCCVGGVEKPVVEEASQPENPPMETRGDGQEKAGLSCLKRPIQVSASRSCAQTEAFMEIDVVEQSAAEMHSLESEQKQQAENRSVSVPNSDAFSMEVESLRSASSLAELSTSEIPAKYNELSNLVAEDSSSPSSIRQLDTDPGRPSEEPCSSLASALKELHKLLIINRKGECKILASEEFSQLELRVHKEPAAQQKGLSEGEQKGSDPASQEQSCSLDEVRFQGRRAEENQPCDSGMKNTNAGSVSRVQSALGEGALEIQNCSGKSDLAMASTSDQQQCSERAEVLAEGSQSPTSLTLEQNASVPSRPALFEGAAPDTRSLLTGAPRRSSSSAPEGQRLLGGGEEPLLSPPPGNPGLASGAPPSPAFPAADVDRILSAGFTRREALEALEQADGNADLALLILLAKSIVVPT</sequence>
<gene>
    <name evidence="3" type="primary">Rsc1a1</name>
    <name evidence="3" type="ORF">CHLAEN_R00397</name>
</gene>
<dbReference type="EMBL" id="VWZY01008235">
    <property type="protein sequence ID" value="NXI56006.1"/>
    <property type="molecule type" value="Genomic_DNA"/>
</dbReference>